<dbReference type="AlphaFoldDB" id="W2IEW4"/>
<name>W2IEW4_PHYNI</name>
<sequence length="46" mass="4811">MLDAPPSNNVAKCLSITSNSSSNSGKSLVRAPAWTTCGKWGYYSGC</sequence>
<proteinExistence type="predicted"/>
<accession>W2IEW4</accession>
<dbReference type="EMBL" id="KI674751">
    <property type="protein sequence ID" value="ETL32799.1"/>
    <property type="molecule type" value="Genomic_DNA"/>
</dbReference>
<protein>
    <submittedName>
        <fullName evidence="1">Uncharacterized protein</fullName>
    </submittedName>
</protein>
<reference evidence="1" key="1">
    <citation type="submission" date="2013-11" db="EMBL/GenBank/DDBJ databases">
        <title>The Genome Sequence of Phytophthora parasitica CJ05E6.</title>
        <authorList>
            <consortium name="The Broad Institute Genomics Platform"/>
            <person name="Russ C."/>
            <person name="Tyler B."/>
            <person name="Panabieres F."/>
            <person name="Shan W."/>
            <person name="Tripathy S."/>
            <person name="Grunwald N."/>
            <person name="Machado M."/>
            <person name="Johnson C.S."/>
            <person name="Arredondo F."/>
            <person name="Hong C."/>
            <person name="Coffey M."/>
            <person name="Young S.K."/>
            <person name="Zeng Q."/>
            <person name="Gargeya S."/>
            <person name="Fitzgerald M."/>
            <person name="Abouelleil A."/>
            <person name="Alvarado L."/>
            <person name="Chapman S.B."/>
            <person name="Gainer-Dewar J."/>
            <person name="Goldberg J."/>
            <person name="Griggs A."/>
            <person name="Gujja S."/>
            <person name="Hansen M."/>
            <person name="Howarth C."/>
            <person name="Imamovic A."/>
            <person name="Ireland A."/>
            <person name="Larimer J."/>
            <person name="McCowan C."/>
            <person name="Murphy C."/>
            <person name="Pearson M."/>
            <person name="Poon T.W."/>
            <person name="Priest M."/>
            <person name="Roberts A."/>
            <person name="Saif S."/>
            <person name="Shea T."/>
            <person name="Sykes S."/>
            <person name="Wortman J."/>
            <person name="Nusbaum C."/>
            <person name="Birren B."/>
        </authorList>
    </citation>
    <scope>NUCLEOTIDE SEQUENCE [LARGE SCALE GENOMIC DNA]</scope>
    <source>
        <strain evidence="1">CJ05E6</strain>
    </source>
</reference>
<organism evidence="1">
    <name type="scientific">Phytophthora nicotianae</name>
    <name type="common">Potato buckeye rot agent</name>
    <name type="synonym">Phytophthora parasitica</name>
    <dbReference type="NCBI Taxonomy" id="4792"/>
    <lineage>
        <taxon>Eukaryota</taxon>
        <taxon>Sar</taxon>
        <taxon>Stramenopiles</taxon>
        <taxon>Oomycota</taxon>
        <taxon>Peronosporomycetes</taxon>
        <taxon>Peronosporales</taxon>
        <taxon>Peronosporaceae</taxon>
        <taxon>Phytophthora</taxon>
    </lineage>
</organism>
<gene>
    <name evidence="1" type="ORF">L916_14665</name>
</gene>
<evidence type="ECO:0000313" key="1">
    <source>
        <dbReference type="EMBL" id="ETL32799.1"/>
    </source>
</evidence>
<dbReference type="Proteomes" id="UP000053864">
    <property type="component" value="Unassembled WGS sequence"/>
</dbReference>